<proteinExistence type="predicted"/>
<reference evidence="1 2" key="1">
    <citation type="submission" date="2019-04" db="EMBL/GenBank/DDBJ databases">
        <title>Phreatobacter aquaticus sp. nov.</title>
        <authorList>
            <person name="Choi A."/>
            <person name="Baek K."/>
        </authorList>
    </citation>
    <scope>NUCLEOTIDE SEQUENCE [LARGE SCALE GENOMIC DNA]</scope>
    <source>
        <strain evidence="1 2">NMCR1094</strain>
    </source>
</reference>
<sequence>MPSLTTKFLRAPEQLGEIRRLYEGDVLPVREIARRFEVAASTIYALRERENWPKRIQRTSIAALKSDGGYLCPGLKLCPERASVVAGLWAALEREVAEATAAIGGSDRTARARDLGVLTRALDKLVEFDRARLAARADDGKLATPETLDDLRRDLARRLDALERAGAPGNVSGEPERS</sequence>
<accession>A0A4D7QKV1</accession>
<gene>
    <name evidence="1" type="ORF">E8L99_13025</name>
</gene>
<dbReference type="AlphaFoldDB" id="A0A4D7QKV1"/>
<dbReference type="KEGG" id="paqt:E8L99_13025"/>
<evidence type="ECO:0000313" key="1">
    <source>
        <dbReference type="EMBL" id="QCK86613.1"/>
    </source>
</evidence>
<organism evidence="1 2">
    <name type="scientific">Phreatobacter aquaticus</name>
    <dbReference type="NCBI Taxonomy" id="2570229"/>
    <lineage>
        <taxon>Bacteria</taxon>
        <taxon>Pseudomonadati</taxon>
        <taxon>Pseudomonadota</taxon>
        <taxon>Alphaproteobacteria</taxon>
        <taxon>Hyphomicrobiales</taxon>
        <taxon>Phreatobacteraceae</taxon>
        <taxon>Phreatobacter</taxon>
    </lineage>
</organism>
<protein>
    <submittedName>
        <fullName evidence="1">Uncharacterized protein</fullName>
    </submittedName>
</protein>
<dbReference type="Proteomes" id="UP000298588">
    <property type="component" value="Chromosome"/>
</dbReference>
<evidence type="ECO:0000313" key="2">
    <source>
        <dbReference type="Proteomes" id="UP000298588"/>
    </source>
</evidence>
<keyword evidence="2" id="KW-1185">Reference proteome</keyword>
<dbReference type="EMBL" id="CP039865">
    <property type="protein sequence ID" value="QCK86613.1"/>
    <property type="molecule type" value="Genomic_DNA"/>
</dbReference>
<name>A0A4D7QKV1_9HYPH</name>
<dbReference type="RefSeq" id="WP_137099944.1">
    <property type="nucleotide sequence ID" value="NZ_CP039865.1"/>
</dbReference>
<dbReference type="Gene3D" id="1.10.10.60">
    <property type="entry name" value="Homeodomain-like"/>
    <property type="match status" value="1"/>
</dbReference>